<proteinExistence type="predicted"/>
<comment type="caution">
    <text evidence="3">The sequence shown here is derived from an EMBL/GenBank/DDBJ whole genome shotgun (WGS) entry which is preliminary data.</text>
</comment>
<dbReference type="AlphaFoldDB" id="A0A9W8ZED2"/>
<evidence type="ECO:0000256" key="1">
    <source>
        <dbReference type="SAM" id="MobiDB-lite"/>
    </source>
</evidence>
<dbReference type="Proteomes" id="UP001140510">
    <property type="component" value="Unassembled WGS sequence"/>
</dbReference>
<feature type="transmembrane region" description="Helical" evidence="2">
    <location>
        <begin position="228"/>
        <end position="249"/>
    </location>
</feature>
<sequence>MTEANLRNPVDMTYERTGPHGASRSAVHRKLHSWTFLPFLQFFGGGIYAPDPSTYDPIEILLNAEGEEQDKLTARWRDNKLSELNFVGVVAALLAGVLTSTGSWPSILPSGELSPWPIRTTWYCGIVLSLFSILTAADQTVRLHRLSSHRDGLENLRKLLSKTIRERDCEAQTRLQPSLLQVVTWQMPVMFLTSATICMIIGLFLHIWSATPHVGRMGHWDDDSKVAVTYTVVALIAIILFCVGQYALYSPIRK</sequence>
<keyword evidence="2" id="KW-0472">Membrane</keyword>
<protein>
    <submittedName>
        <fullName evidence="3">Uncharacterized protein</fullName>
    </submittedName>
</protein>
<feature type="transmembrane region" description="Helical" evidence="2">
    <location>
        <begin position="84"/>
        <end position="108"/>
    </location>
</feature>
<evidence type="ECO:0000313" key="3">
    <source>
        <dbReference type="EMBL" id="KAJ4404403.1"/>
    </source>
</evidence>
<evidence type="ECO:0000256" key="2">
    <source>
        <dbReference type="SAM" id="Phobius"/>
    </source>
</evidence>
<gene>
    <name evidence="3" type="ORF">N0V91_005924</name>
</gene>
<keyword evidence="2" id="KW-0812">Transmembrane</keyword>
<keyword evidence="2" id="KW-1133">Transmembrane helix</keyword>
<feature type="region of interest" description="Disordered" evidence="1">
    <location>
        <begin position="1"/>
        <end position="21"/>
    </location>
</feature>
<evidence type="ECO:0000313" key="4">
    <source>
        <dbReference type="Proteomes" id="UP001140510"/>
    </source>
</evidence>
<accession>A0A9W8ZED2</accession>
<reference evidence="3" key="1">
    <citation type="submission" date="2022-10" db="EMBL/GenBank/DDBJ databases">
        <title>Tapping the CABI collections for fungal endophytes: first genome assemblies for Collariella, Neodidymelliopsis, Ascochyta clinopodiicola, Didymella pomorum, Didymosphaeria variabile, Neocosmospora piperis and Neocucurbitaria cava.</title>
        <authorList>
            <person name="Hill R."/>
        </authorList>
    </citation>
    <scope>NUCLEOTIDE SEQUENCE</scope>
    <source>
        <strain evidence="3">IMI 355091</strain>
    </source>
</reference>
<keyword evidence="4" id="KW-1185">Reference proteome</keyword>
<dbReference type="OrthoDB" id="2150604at2759"/>
<dbReference type="EMBL" id="JAPEVA010000043">
    <property type="protein sequence ID" value="KAJ4404403.1"/>
    <property type="molecule type" value="Genomic_DNA"/>
</dbReference>
<feature type="transmembrane region" description="Helical" evidence="2">
    <location>
        <begin position="189"/>
        <end position="208"/>
    </location>
</feature>
<feature type="transmembrane region" description="Helical" evidence="2">
    <location>
        <begin position="120"/>
        <end position="137"/>
    </location>
</feature>
<organism evidence="3 4">
    <name type="scientific">Didymella pomorum</name>
    <dbReference type="NCBI Taxonomy" id="749634"/>
    <lineage>
        <taxon>Eukaryota</taxon>
        <taxon>Fungi</taxon>
        <taxon>Dikarya</taxon>
        <taxon>Ascomycota</taxon>
        <taxon>Pezizomycotina</taxon>
        <taxon>Dothideomycetes</taxon>
        <taxon>Pleosporomycetidae</taxon>
        <taxon>Pleosporales</taxon>
        <taxon>Pleosporineae</taxon>
        <taxon>Didymellaceae</taxon>
        <taxon>Didymella</taxon>
    </lineage>
</organism>
<name>A0A9W8ZED2_9PLEO</name>